<dbReference type="OrthoDB" id="9803968at2"/>
<organism evidence="8 9">
    <name type="scientific">Glaciecola nitratireducens (strain JCM 12485 / KCTC 12276 / FR1064)</name>
    <dbReference type="NCBI Taxonomy" id="1085623"/>
    <lineage>
        <taxon>Bacteria</taxon>
        <taxon>Pseudomonadati</taxon>
        <taxon>Pseudomonadota</taxon>
        <taxon>Gammaproteobacteria</taxon>
        <taxon>Alteromonadales</taxon>
        <taxon>Alteromonadaceae</taxon>
        <taxon>Brumicola</taxon>
    </lineage>
</organism>
<evidence type="ECO:0000313" key="9">
    <source>
        <dbReference type="Proteomes" id="UP000009282"/>
    </source>
</evidence>
<dbReference type="SUPFAM" id="SSF56801">
    <property type="entry name" value="Acetyl-CoA synthetase-like"/>
    <property type="match status" value="1"/>
</dbReference>
<dbReference type="EMBL" id="CP003060">
    <property type="protein sequence ID" value="AEP30966.1"/>
    <property type="molecule type" value="Genomic_DNA"/>
</dbReference>
<dbReference type="GO" id="GO:0005829">
    <property type="term" value="C:cytosol"/>
    <property type="evidence" value="ECO:0007669"/>
    <property type="project" value="TreeGrafter"/>
</dbReference>
<dbReference type="GO" id="GO:0003987">
    <property type="term" value="F:acetate-CoA ligase activity"/>
    <property type="evidence" value="ECO:0007669"/>
    <property type="project" value="UniProtKB-EC"/>
</dbReference>
<name>G4QML4_GLANF</name>
<dbReference type="Gene3D" id="3.30.300.30">
    <property type="match status" value="1"/>
</dbReference>
<dbReference type="AlphaFoldDB" id="G4QML4"/>
<keyword evidence="4" id="KW-0067">ATP-binding</keyword>
<evidence type="ECO:0000256" key="3">
    <source>
        <dbReference type="ARBA" id="ARBA00022741"/>
    </source>
</evidence>
<proteinExistence type="predicted"/>
<dbReference type="Pfam" id="PF13193">
    <property type="entry name" value="AMP-binding_C"/>
    <property type="match status" value="1"/>
</dbReference>
<evidence type="ECO:0000256" key="5">
    <source>
        <dbReference type="ARBA" id="ARBA00022990"/>
    </source>
</evidence>
<dbReference type="InterPro" id="IPR042099">
    <property type="entry name" value="ANL_N_sf"/>
</dbReference>
<dbReference type="HOGENOM" id="CLU_000022_59_10_6"/>
<dbReference type="PROSITE" id="PS00455">
    <property type="entry name" value="AMP_BINDING"/>
    <property type="match status" value="1"/>
</dbReference>
<sequence>MGYAPIKKDVNKTHRPANMLSYQHSYDNFKWHKAKAMIRGYKGGINMGYEAADRHVDDGFGSQEALIFLDQKKTRKALSYTQLQQMSNRFANLLKSVNVEKGDLLCSLTDRTPILYAAVIGCLKSAVVFSPLFSAFGSEPIKARMTIGGAVALLTSGKLYKKKIAAWRNECPSLKTVLLYECEGECPSDCIDLDQTLETQSDLFNIYATDPEDKALIHFTSGTTGTPKAVVHVHDAVIYHKYSGYYALDIHPQDVYWCTADPGWVTGISYGVISPLCNRATLIVDNAEYDANRWYSILEQEHVNIWYTAPTAIRMLMKAGNELCEQYDLSALRFLASVGEPLNPEAVVWSQKHLGNVFHDNWWQTETGGIMLANFMSEDVRPGSMGRPLPGIQAGIVRVDEQGHLVELSKPNETGELAFKKGWPSMFRDYLHESKRYQACFNGDWYLSGDLAYKDQDGYFWFVGRRSDLIKSSGHLIGPFEIESVLLEHPAVAEAGVVGVPDAIAGELVKAFIALKDGYEDDPALRKSIMAHARKKLGSALAPREISVKQNLPKTRSGKIMRRLLKARELGLPEGDISTLESD</sequence>
<evidence type="ECO:0000313" key="8">
    <source>
        <dbReference type="EMBL" id="AEP30966.1"/>
    </source>
</evidence>
<feature type="domain" description="AMP-dependent synthetase/ligase" evidence="6">
    <location>
        <begin position="60"/>
        <end position="431"/>
    </location>
</feature>
<protein>
    <recommendedName>
        <fullName evidence="1">acetate--CoA ligase</fullName>
        <ecNumber evidence="1">6.2.1.1</ecNumber>
    </recommendedName>
</protein>
<keyword evidence="3" id="KW-0547">Nucleotide-binding</keyword>
<dbReference type="EC" id="6.2.1.1" evidence="1"/>
<dbReference type="eggNOG" id="COG0365">
    <property type="taxonomic scope" value="Bacteria"/>
</dbReference>
<dbReference type="NCBIfam" id="NF003313">
    <property type="entry name" value="PRK04319.1"/>
    <property type="match status" value="1"/>
</dbReference>
<dbReference type="RefSeq" id="WP_014109839.1">
    <property type="nucleotide sequence ID" value="NC_016041.1"/>
</dbReference>
<dbReference type="InterPro" id="IPR025110">
    <property type="entry name" value="AMP-bd_C"/>
</dbReference>
<dbReference type="GO" id="GO:0005524">
    <property type="term" value="F:ATP binding"/>
    <property type="evidence" value="ECO:0007669"/>
    <property type="project" value="UniProtKB-KW"/>
</dbReference>
<evidence type="ECO:0000256" key="4">
    <source>
        <dbReference type="ARBA" id="ARBA00022840"/>
    </source>
</evidence>
<evidence type="ECO:0000256" key="1">
    <source>
        <dbReference type="ARBA" id="ARBA00013275"/>
    </source>
</evidence>
<dbReference type="InterPro" id="IPR000873">
    <property type="entry name" value="AMP-dep_synth/lig_dom"/>
</dbReference>
<gene>
    <name evidence="8" type="ordered locus">GNIT_2869</name>
</gene>
<reference evidence="8 9" key="1">
    <citation type="journal article" date="2011" name="J. Bacteriol.">
        <title>Complete genome sequence of seawater bacterium Glaciecola nitratireducens FR1064T.</title>
        <authorList>
            <person name="Bian F."/>
            <person name="Qin Q.L."/>
            <person name="Xie B.B."/>
            <person name="Shu Y.L."/>
            <person name="Zhang X.Y."/>
            <person name="Yu Y."/>
            <person name="Chen B."/>
            <person name="Chen X.L."/>
            <person name="Zhou B.C."/>
            <person name="Zhang Y.Z."/>
        </authorList>
    </citation>
    <scope>NUCLEOTIDE SEQUENCE [LARGE SCALE GENOMIC DNA]</scope>
    <source>
        <strain evidence="9">JCM 12485 / KCTC 12276 / FR1064</strain>
    </source>
</reference>
<dbReference type="Pfam" id="PF00501">
    <property type="entry name" value="AMP-binding"/>
    <property type="match status" value="1"/>
</dbReference>
<keyword evidence="5" id="KW-0007">Acetylation</keyword>
<keyword evidence="2" id="KW-0436">Ligase</keyword>
<dbReference type="PANTHER" id="PTHR24095">
    <property type="entry name" value="ACETYL-COENZYME A SYNTHETASE"/>
    <property type="match status" value="1"/>
</dbReference>
<dbReference type="InterPro" id="IPR045851">
    <property type="entry name" value="AMP-bd_C_sf"/>
</dbReference>
<accession>G4QML4</accession>
<dbReference type="GO" id="GO:0006085">
    <property type="term" value="P:acetyl-CoA biosynthetic process"/>
    <property type="evidence" value="ECO:0007669"/>
    <property type="project" value="TreeGrafter"/>
</dbReference>
<dbReference type="PANTHER" id="PTHR24095:SF14">
    <property type="entry name" value="ACETYL-COENZYME A SYNTHETASE 1"/>
    <property type="match status" value="1"/>
</dbReference>
<evidence type="ECO:0000259" key="6">
    <source>
        <dbReference type="Pfam" id="PF00501"/>
    </source>
</evidence>
<evidence type="ECO:0000256" key="2">
    <source>
        <dbReference type="ARBA" id="ARBA00022598"/>
    </source>
</evidence>
<evidence type="ECO:0000259" key="7">
    <source>
        <dbReference type="Pfam" id="PF13193"/>
    </source>
</evidence>
<dbReference type="Gene3D" id="3.40.50.12780">
    <property type="entry name" value="N-terminal domain of ligase-like"/>
    <property type="match status" value="1"/>
</dbReference>
<keyword evidence="9" id="KW-1185">Reference proteome</keyword>
<dbReference type="Proteomes" id="UP000009282">
    <property type="component" value="Chromosome"/>
</dbReference>
<feature type="domain" description="AMP-binding enzyme C-terminal" evidence="7">
    <location>
        <begin position="481"/>
        <end position="559"/>
    </location>
</feature>
<dbReference type="InterPro" id="IPR020845">
    <property type="entry name" value="AMP-binding_CS"/>
</dbReference>
<dbReference type="KEGG" id="gni:GNIT_2869"/>
<dbReference type="STRING" id="1085623.GNIT_2869"/>